<accession>I2FRA3</accession>
<dbReference type="InterPro" id="IPR036864">
    <property type="entry name" value="Zn2-C6_fun-type_DNA-bd_sf"/>
</dbReference>
<evidence type="ECO:0000259" key="2">
    <source>
        <dbReference type="PROSITE" id="PS50048"/>
    </source>
</evidence>
<feature type="region of interest" description="Disordered" evidence="1">
    <location>
        <begin position="425"/>
        <end position="463"/>
    </location>
</feature>
<dbReference type="SUPFAM" id="SSF55785">
    <property type="entry name" value="PYP-like sensor domain (PAS domain)"/>
    <property type="match status" value="1"/>
</dbReference>
<dbReference type="Proteomes" id="UP000006174">
    <property type="component" value="Unassembled WGS sequence"/>
</dbReference>
<dbReference type="GO" id="GO:0005634">
    <property type="term" value="C:nucleus"/>
    <property type="evidence" value="ECO:0007669"/>
    <property type="project" value="TreeGrafter"/>
</dbReference>
<dbReference type="AlphaFoldDB" id="I2FRA3"/>
<evidence type="ECO:0000313" key="3">
    <source>
        <dbReference type="EMBL" id="CCF49446.1"/>
    </source>
</evidence>
<evidence type="ECO:0000313" key="4">
    <source>
        <dbReference type="Proteomes" id="UP000006174"/>
    </source>
</evidence>
<feature type="region of interest" description="Disordered" evidence="1">
    <location>
        <begin position="314"/>
        <end position="405"/>
    </location>
</feature>
<dbReference type="PANTHER" id="PTHR31986:SF7">
    <property type="entry name" value="REGULATOR OF DRUG SENSITIVITY 2"/>
    <property type="match status" value="1"/>
</dbReference>
<dbReference type="Pfam" id="PF00172">
    <property type="entry name" value="Zn_clus"/>
    <property type="match status" value="1"/>
</dbReference>
<dbReference type="OMA" id="FREKTHQ"/>
<dbReference type="InterPro" id="IPR035965">
    <property type="entry name" value="PAS-like_dom_sf"/>
</dbReference>
<dbReference type="PROSITE" id="PS00463">
    <property type="entry name" value="ZN2_CY6_FUNGAL_1"/>
    <property type="match status" value="1"/>
</dbReference>
<dbReference type="PROSITE" id="PS50048">
    <property type="entry name" value="ZN2_CY6_FUNGAL_2"/>
    <property type="match status" value="1"/>
</dbReference>
<dbReference type="InterPro" id="IPR001138">
    <property type="entry name" value="Zn2Cys6_DnaBD"/>
</dbReference>
<organism evidence="3 4">
    <name type="scientific">Ustilago hordei</name>
    <name type="common">Barley covered smut fungus</name>
    <dbReference type="NCBI Taxonomy" id="120017"/>
    <lineage>
        <taxon>Eukaryota</taxon>
        <taxon>Fungi</taxon>
        <taxon>Dikarya</taxon>
        <taxon>Basidiomycota</taxon>
        <taxon>Ustilaginomycotina</taxon>
        <taxon>Ustilaginomycetes</taxon>
        <taxon>Ustilaginales</taxon>
        <taxon>Ustilaginaceae</taxon>
        <taxon>Ustilago</taxon>
    </lineage>
</organism>
<keyword evidence="4" id="KW-1185">Reference proteome</keyword>
<dbReference type="GO" id="GO:0000977">
    <property type="term" value="F:RNA polymerase II transcription regulatory region sequence-specific DNA binding"/>
    <property type="evidence" value="ECO:0007669"/>
    <property type="project" value="TreeGrafter"/>
</dbReference>
<dbReference type="STRING" id="1128400.I2FRA3"/>
<dbReference type="PANTHER" id="PTHR31986">
    <property type="entry name" value="REGULATOR OF DRUG SENSITIVITY 2"/>
    <property type="match status" value="1"/>
</dbReference>
<protein>
    <recommendedName>
        <fullName evidence="2">Zn(2)-C6 fungal-type domain-containing protein</fullName>
    </recommendedName>
</protein>
<feature type="compositionally biased region" description="Polar residues" evidence="1">
    <location>
        <begin position="336"/>
        <end position="357"/>
    </location>
</feature>
<dbReference type="Gene3D" id="4.10.240.10">
    <property type="entry name" value="Zn(2)-C6 fungal-type DNA-binding domain"/>
    <property type="match status" value="1"/>
</dbReference>
<evidence type="ECO:0000256" key="1">
    <source>
        <dbReference type="SAM" id="MobiDB-lite"/>
    </source>
</evidence>
<feature type="domain" description="Zn(2)-C6 fungal-type" evidence="2">
    <location>
        <begin position="86"/>
        <end position="117"/>
    </location>
</feature>
<dbReference type="SMART" id="SM00066">
    <property type="entry name" value="GAL4"/>
    <property type="match status" value="1"/>
</dbReference>
<dbReference type="GO" id="GO:0008270">
    <property type="term" value="F:zinc ion binding"/>
    <property type="evidence" value="ECO:0007669"/>
    <property type="project" value="InterPro"/>
</dbReference>
<dbReference type="OrthoDB" id="3364175at2759"/>
<feature type="compositionally biased region" description="Low complexity" evidence="1">
    <location>
        <begin position="156"/>
        <end position="166"/>
    </location>
</feature>
<dbReference type="EMBL" id="CAGI01000144">
    <property type="protein sequence ID" value="CCF49446.1"/>
    <property type="molecule type" value="Genomic_DNA"/>
</dbReference>
<reference evidence="3 4" key="1">
    <citation type="journal article" date="2012" name="Plant Cell">
        <title>Genome comparison of barley and maize smut fungi reveals targeted loss of RNA silencing components and species-specific presence of transposable elements.</title>
        <authorList>
            <person name="Laurie J.D."/>
            <person name="Ali S."/>
            <person name="Linning R."/>
            <person name="Mannhaupt G."/>
            <person name="Wong P."/>
            <person name="Gueldener U."/>
            <person name="Muensterkoetter M."/>
            <person name="Moore R."/>
            <person name="Kahmann R."/>
            <person name="Bakkeren G."/>
            <person name="Schirawski J."/>
        </authorList>
    </citation>
    <scope>NUCLEOTIDE SEQUENCE [LARGE SCALE GENOMIC DNA]</scope>
    <source>
        <strain evidence="4">Uh4875-4</strain>
    </source>
</reference>
<dbReference type="InterPro" id="IPR053045">
    <property type="entry name" value="Zinc_cluster_trans_reg"/>
</dbReference>
<sequence length="665" mass="71901">MYSTRGNRKVLPNYLLDDYVPSSDPKPPINNGMRSSSLHVASEALQRHHHPGVGPSNSSADGGGGERGDASSIGLLPPRKKKLRQACIYCRRSHLVCEDKRPCHRCVKRGIADRCVDPPQDGQPLQDGGWFAGQETGSNAGSIKDAFVSPPPPSAGPGTARPGSGALSSTLMGTDMTRLDSGQRRKRKAKTEVPHQHINDVDRHGDNRPSGAYEFSNPASLYTSTPTHAHAIPTSTATSQGSLLSSAMPHHSAAPFSTMPMQAEFSTAARAANSQLLQGQPIFQPPSSAELDSLFSAYFFDVADAFNPRPANMCHQQGMHPPQSIGQPGPLFQPQHAEQQRSIPSTHPQHHPSNQIAAGSLMHASHGHHIDPSAGPCMDQHNPRRYNGAPTHSQQMRPHPAGTGDASNVDLSSIGGTNAVHANVTNTGAIQPAPVKDRRRGNSNPGHQDRDTSKAVAPVTGQNPGDVYAPYPYRKGYASLMRYMTEQSWSEESIRSVEAALSKVRRLWFSLEDNIQPSSMIQLQAEWAGNVRYFSESVVPFTPVPMVVCRKAGEVYASNQLAQDLCGRRREQLSGGKMSCYELMTESSASEFFRLYETAVGGMQAEDGSYVPTVGKTAPLYWNAEIVRQKDDGSRSTVPTRGVFEMKIAPCGLPSLLVVCFVPLS</sequence>
<feature type="compositionally biased region" description="Basic and acidic residues" evidence="1">
    <location>
        <begin position="190"/>
        <end position="207"/>
    </location>
</feature>
<dbReference type="HOGENOM" id="CLU_028203_0_0_1"/>
<proteinExistence type="predicted"/>
<dbReference type="eggNOG" id="ENOG502R1M5">
    <property type="taxonomic scope" value="Eukaryota"/>
</dbReference>
<dbReference type="GO" id="GO:0000981">
    <property type="term" value="F:DNA-binding transcription factor activity, RNA polymerase II-specific"/>
    <property type="evidence" value="ECO:0007669"/>
    <property type="project" value="InterPro"/>
</dbReference>
<comment type="caution">
    <text evidence="3">The sequence shown here is derived from an EMBL/GenBank/DDBJ whole genome shotgun (WGS) entry which is preliminary data.</text>
</comment>
<gene>
    <name evidence="3" type="ORF">UHOR_07416</name>
</gene>
<feature type="region of interest" description="Disordered" evidence="1">
    <location>
        <begin position="118"/>
        <end position="209"/>
    </location>
</feature>
<name>I2FRA3_USTHO</name>
<dbReference type="SUPFAM" id="SSF57701">
    <property type="entry name" value="Zn2/Cys6 DNA-binding domain"/>
    <property type="match status" value="1"/>
</dbReference>
<feature type="region of interest" description="Disordered" evidence="1">
    <location>
        <begin position="45"/>
        <end position="77"/>
    </location>
</feature>
<dbReference type="CDD" id="cd00067">
    <property type="entry name" value="GAL4"/>
    <property type="match status" value="1"/>
</dbReference>